<protein>
    <submittedName>
        <fullName evidence="9">Sushi, von Willebrand factor type A, EGF and pentraxin domain-containing protein 1</fullName>
    </submittedName>
</protein>
<dbReference type="InterPro" id="IPR013783">
    <property type="entry name" value="Ig-like_fold"/>
</dbReference>
<dbReference type="EMBL" id="CASHTH010002932">
    <property type="protein sequence ID" value="CAI8037391.1"/>
    <property type="molecule type" value="Genomic_DNA"/>
</dbReference>
<evidence type="ECO:0000256" key="6">
    <source>
        <dbReference type="PROSITE-ProRule" id="PRU00302"/>
    </source>
</evidence>
<dbReference type="Gene3D" id="2.60.40.10">
    <property type="entry name" value="Immunoglobulins"/>
    <property type="match status" value="1"/>
</dbReference>
<dbReference type="PROSITE" id="PS50923">
    <property type="entry name" value="SUSHI"/>
    <property type="match status" value="2"/>
</dbReference>
<feature type="domain" description="Sushi" evidence="8">
    <location>
        <begin position="278"/>
        <end position="337"/>
    </location>
</feature>
<sequence length="572" mass="63200">MRTRRLYRRTRLDALYYNGAALRNYPSASSIRRSSLRWSSSFFLLPSIIDNIFPAACVQLRSGIELSSSINSENRTAACPGESVIYTCTVPNTGVLQWAVESFHTFESNSIILSVQHDPVGTVVEEGLIIANVTNVVPNMIYLGQITSTLTILAHGSFHNKRVWCGNGASDEIESACILHHYGVAPSSPLSPVYTTTHHDIETFTVLLEWTRPQSDGGLGISNYTTTLRSLHSLHTHVGRRNKLYITLHYNQMYIMQNTATNCGGMGPPANITSIYSVSCGLPDLLSANASNQENTVIPTHEGSQVKFVCADDEEIVLKCSSNSSWTPDPSEIKCSNIILSDAAHCSAPMLPPHSHTDKERSVLGSVLVYQCDSGYEPTELMVSKCSSSGEWTPNITALECTKQVDCGTPLAPMGGTLHYTGTERSSKALIECGRSLELQGDDVNRVAVCTANGTWFPDPSTQGCFETGVSQLLWHRMILCIFAETYFSNNKREDAVYLYLITGGAVFLVSFPLGMLLGCLYSQYHKRRANHRNKQLPTYEEVKVKEPRKEQAETVMMIENEAYSLPKILHQ</sequence>
<dbReference type="SMART" id="SM00032">
    <property type="entry name" value="CCP"/>
    <property type="match status" value="3"/>
</dbReference>
<dbReference type="CDD" id="cd00063">
    <property type="entry name" value="FN3"/>
    <property type="match status" value="1"/>
</dbReference>
<dbReference type="InterPro" id="IPR003961">
    <property type="entry name" value="FN3_dom"/>
</dbReference>
<keyword evidence="1 6" id="KW-0768">Sushi</keyword>
<keyword evidence="7" id="KW-1133">Transmembrane helix</keyword>
<dbReference type="SUPFAM" id="SSF57535">
    <property type="entry name" value="Complement control module/SCR domain"/>
    <property type="match status" value="2"/>
</dbReference>
<keyword evidence="10" id="KW-1185">Reference proteome</keyword>
<dbReference type="PANTHER" id="PTHR46393">
    <property type="entry name" value="SUSHI DOMAIN-CONTAINING PROTEIN"/>
    <property type="match status" value="1"/>
</dbReference>
<organism evidence="9 10">
    <name type="scientific">Geodia barretti</name>
    <name type="common">Barrett's horny sponge</name>
    <dbReference type="NCBI Taxonomy" id="519541"/>
    <lineage>
        <taxon>Eukaryota</taxon>
        <taxon>Metazoa</taxon>
        <taxon>Porifera</taxon>
        <taxon>Demospongiae</taxon>
        <taxon>Heteroscleromorpha</taxon>
        <taxon>Tetractinellida</taxon>
        <taxon>Astrophorina</taxon>
        <taxon>Geodiidae</taxon>
        <taxon>Geodia</taxon>
    </lineage>
</organism>
<evidence type="ECO:0000313" key="9">
    <source>
        <dbReference type="EMBL" id="CAI8037391.1"/>
    </source>
</evidence>
<dbReference type="Gene3D" id="2.10.70.10">
    <property type="entry name" value="Complement Module, domain 1"/>
    <property type="match status" value="2"/>
</dbReference>
<dbReference type="InterPro" id="IPR036116">
    <property type="entry name" value="FN3_sf"/>
</dbReference>
<evidence type="ECO:0000259" key="8">
    <source>
        <dbReference type="PROSITE" id="PS50923"/>
    </source>
</evidence>
<evidence type="ECO:0000256" key="7">
    <source>
        <dbReference type="SAM" id="Phobius"/>
    </source>
</evidence>
<keyword evidence="7" id="KW-0472">Membrane</keyword>
<evidence type="ECO:0000313" key="10">
    <source>
        <dbReference type="Proteomes" id="UP001174909"/>
    </source>
</evidence>
<keyword evidence="3" id="KW-0677">Repeat</keyword>
<dbReference type="AlphaFoldDB" id="A0AA35X2E0"/>
<dbReference type="SUPFAM" id="SSF49265">
    <property type="entry name" value="Fibronectin type III"/>
    <property type="match status" value="1"/>
</dbReference>
<evidence type="ECO:0000256" key="2">
    <source>
        <dbReference type="ARBA" id="ARBA00022729"/>
    </source>
</evidence>
<proteinExistence type="predicted"/>
<keyword evidence="4" id="KW-1015">Disulfide bond</keyword>
<evidence type="ECO:0000256" key="5">
    <source>
        <dbReference type="ARBA" id="ARBA00023180"/>
    </source>
</evidence>
<keyword evidence="5" id="KW-0325">Glycoprotein</keyword>
<name>A0AA35X2E0_GEOBA</name>
<dbReference type="PANTHER" id="PTHR46393:SF7">
    <property type="entry name" value="COMPLEMENT C2"/>
    <property type="match status" value="1"/>
</dbReference>
<accession>A0AA35X2E0</accession>
<feature type="transmembrane region" description="Helical" evidence="7">
    <location>
        <begin position="497"/>
        <end position="523"/>
    </location>
</feature>
<keyword evidence="7" id="KW-0812">Transmembrane</keyword>
<gene>
    <name evidence="9" type="ORF">GBAR_LOCUS20910</name>
</gene>
<dbReference type="Proteomes" id="UP001174909">
    <property type="component" value="Unassembled WGS sequence"/>
</dbReference>
<evidence type="ECO:0000256" key="3">
    <source>
        <dbReference type="ARBA" id="ARBA00022737"/>
    </source>
</evidence>
<dbReference type="CDD" id="cd00033">
    <property type="entry name" value="CCP"/>
    <property type="match status" value="1"/>
</dbReference>
<evidence type="ECO:0000256" key="4">
    <source>
        <dbReference type="ARBA" id="ARBA00023157"/>
    </source>
</evidence>
<dbReference type="InterPro" id="IPR000436">
    <property type="entry name" value="Sushi_SCR_CCP_dom"/>
</dbReference>
<dbReference type="Pfam" id="PF00084">
    <property type="entry name" value="Sushi"/>
    <property type="match status" value="1"/>
</dbReference>
<dbReference type="InterPro" id="IPR035976">
    <property type="entry name" value="Sushi/SCR/CCP_sf"/>
</dbReference>
<keyword evidence="2" id="KW-0732">Signal</keyword>
<feature type="domain" description="Sushi" evidence="8">
    <location>
        <begin position="344"/>
        <end position="403"/>
    </location>
</feature>
<comment type="caution">
    <text evidence="9">The sequence shown here is derived from an EMBL/GenBank/DDBJ whole genome shotgun (WGS) entry which is preliminary data.</text>
</comment>
<evidence type="ECO:0000256" key="1">
    <source>
        <dbReference type="ARBA" id="ARBA00022659"/>
    </source>
</evidence>
<reference evidence="9" key="1">
    <citation type="submission" date="2023-03" db="EMBL/GenBank/DDBJ databases">
        <authorList>
            <person name="Steffen K."/>
            <person name="Cardenas P."/>
        </authorList>
    </citation>
    <scope>NUCLEOTIDE SEQUENCE</scope>
</reference>
<comment type="caution">
    <text evidence="6">Lacks conserved residue(s) required for the propagation of feature annotation.</text>
</comment>